<dbReference type="SMART" id="SM00558">
    <property type="entry name" value="JmjC"/>
    <property type="match status" value="1"/>
</dbReference>
<dbReference type="FunFam" id="2.60.120.650:FF:000052">
    <property type="entry name" value="Predicted protein"/>
    <property type="match status" value="1"/>
</dbReference>
<evidence type="ECO:0000256" key="3">
    <source>
        <dbReference type="ARBA" id="ARBA00022723"/>
    </source>
</evidence>
<keyword evidence="3" id="KW-0479">Metal-binding</keyword>
<dbReference type="Proteomes" id="UP000092444">
    <property type="component" value="Unassembled WGS sequence"/>
</dbReference>
<dbReference type="GO" id="GO:0005634">
    <property type="term" value="C:nucleus"/>
    <property type="evidence" value="ECO:0007669"/>
    <property type="project" value="UniProtKB-SubCell"/>
</dbReference>
<reference evidence="8" key="1">
    <citation type="submission" date="2020-05" db="UniProtKB">
        <authorList>
            <consortium name="EnsemblMetazoa"/>
        </authorList>
    </citation>
    <scope>IDENTIFICATION</scope>
    <source>
        <strain evidence="8">Yale</strain>
    </source>
</reference>
<dbReference type="InterPro" id="IPR003347">
    <property type="entry name" value="JmjC_dom"/>
</dbReference>
<dbReference type="Pfam" id="PF13621">
    <property type="entry name" value="Cupin_8"/>
    <property type="match status" value="1"/>
</dbReference>
<sequence>MENLEELQDLLPKYEEIEEILIKNPEANYIISLALKVLEDFVRNLDKTNEQWEESSYLIQALVDKCWESIHTDHFSKIPLHVRQIYSIACYLKIFFLLLENGELKQIEKCSKVLDEALLIGYSQKLYENGDSLVEKLMQIFNEKLNLVEDLKLPIIENPPRVDALCDIPRLECPSVEVFKRGYVEREQPVLLLNTLTEWPALKLWPDLNYILKLAGNRMVPIEIGSNYSNEEWSQQLMKLRDFLERQFSTSTEISSRKVEYLAQHELFEQIPLLKKDFSVPDYCSLRSSNTDVDIKAWLGPEGTVSPLHYDPKHNLLCQVFGSKRIILASPKDSQYLYAHESEFLKNTSQIEADAVDYQKFPLVANVKFYYLYLQAGDCLYMPPKWWHYVRSLSPSFSISFWWE</sequence>
<evidence type="ECO:0000256" key="5">
    <source>
        <dbReference type="ARBA" id="ARBA00023004"/>
    </source>
</evidence>
<evidence type="ECO:0000256" key="2">
    <source>
        <dbReference type="ARBA" id="ARBA00004123"/>
    </source>
</evidence>
<evidence type="ECO:0000313" key="8">
    <source>
        <dbReference type="EnsemblMetazoa" id="GMOY007722-PA"/>
    </source>
</evidence>
<dbReference type="VEuPathDB" id="VectorBase:GMOY007722"/>
<evidence type="ECO:0000259" key="7">
    <source>
        <dbReference type="PROSITE" id="PS51184"/>
    </source>
</evidence>
<keyword evidence="6" id="KW-0539">Nucleus</keyword>
<name>A0A1B0G320_GLOMM</name>
<dbReference type="SUPFAM" id="SSF51197">
    <property type="entry name" value="Clavaminate synthase-like"/>
    <property type="match status" value="1"/>
</dbReference>
<evidence type="ECO:0000256" key="4">
    <source>
        <dbReference type="ARBA" id="ARBA00023002"/>
    </source>
</evidence>
<evidence type="ECO:0000313" key="9">
    <source>
        <dbReference type="Proteomes" id="UP000092444"/>
    </source>
</evidence>
<keyword evidence="9" id="KW-1185">Reference proteome</keyword>
<protein>
    <recommendedName>
        <fullName evidence="7">JmjC domain-containing protein</fullName>
    </recommendedName>
</protein>
<dbReference type="Gene3D" id="2.60.120.650">
    <property type="entry name" value="Cupin"/>
    <property type="match status" value="1"/>
</dbReference>
<feature type="domain" description="JmjC" evidence="7">
    <location>
        <begin position="260"/>
        <end position="404"/>
    </location>
</feature>
<dbReference type="PANTHER" id="PTHR12461">
    <property type="entry name" value="HYPOXIA-INDUCIBLE FACTOR 1 ALPHA INHIBITOR-RELATED"/>
    <property type="match status" value="1"/>
</dbReference>
<evidence type="ECO:0000256" key="1">
    <source>
        <dbReference type="ARBA" id="ARBA00001954"/>
    </source>
</evidence>
<evidence type="ECO:0000256" key="6">
    <source>
        <dbReference type="ARBA" id="ARBA00023242"/>
    </source>
</evidence>
<dbReference type="PhylomeDB" id="A0A1B0G320"/>
<dbReference type="EnsemblMetazoa" id="GMOY007722-RA">
    <property type="protein sequence ID" value="GMOY007722-PA"/>
    <property type="gene ID" value="GMOY007722"/>
</dbReference>
<dbReference type="EMBL" id="CCAG010009842">
    <property type="status" value="NOT_ANNOTATED_CDS"/>
    <property type="molecule type" value="Genomic_DNA"/>
</dbReference>
<keyword evidence="5" id="KW-0408">Iron</keyword>
<dbReference type="PROSITE" id="PS51184">
    <property type="entry name" value="JMJC"/>
    <property type="match status" value="1"/>
</dbReference>
<dbReference type="STRING" id="37546.A0A1B0G320"/>
<proteinExistence type="predicted"/>
<dbReference type="AlphaFoldDB" id="A0A1B0G320"/>
<organism evidence="8 9">
    <name type="scientific">Glossina morsitans morsitans</name>
    <name type="common">Savannah tsetse fly</name>
    <dbReference type="NCBI Taxonomy" id="37546"/>
    <lineage>
        <taxon>Eukaryota</taxon>
        <taxon>Metazoa</taxon>
        <taxon>Ecdysozoa</taxon>
        <taxon>Arthropoda</taxon>
        <taxon>Hexapoda</taxon>
        <taxon>Insecta</taxon>
        <taxon>Pterygota</taxon>
        <taxon>Neoptera</taxon>
        <taxon>Endopterygota</taxon>
        <taxon>Diptera</taxon>
        <taxon>Brachycera</taxon>
        <taxon>Muscomorpha</taxon>
        <taxon>Hippoboscoidea</taxon>
        <taxon>Glossinidae</taxon>
        <taxon>Glossina</taxon>
    </lineage>
</organism>
<dbReference type="InterPro" id="IPR041667">
    <property type="entry name" value="Cupin_8"/>
</dbReference>
<accession>A0A1B0G320</accession>
<dbReference type="GO" id="GO:0046872">
    <property type="term" value="F:metal ion binding"/>
    <property type="evidence" value="ECO:0007669"/>
    <property type="project" value="UniProtKB-KW"/>
</dbReference>
<dbReference type="PANTHER" id="PTHR12461:SF106">
    <property type="entry name" value="BIFUNCTIONAL PEPTIDASE AND ARGINYL-HYDROXYLASE JMJD5"/>
    <property type="match status" value="1"/>
</dbReference>
<comment type="subcellular location">
    <subcellularLocation>
        <location evidence="2">Nucleus</location>
    </subcellularLocation>
</comment>
<keyword evidence="4" id="KW-0560">Oxidoreductase</keyword>
<comment type="cofactor">
    <cofactor evidence="1">
        <name>Fe(2+)</name>
        <dbReference type="ChEBI" id="CHEBI:29033"/>
    </cofactor>
</comment>
<dbReference type="GO" id="GO:0051864">
    <property type="term" value="F:histone H3K36 demethylase activity"/>
    <property type="evidence" value="ECO:0007669"/>
    <property type="project" value="TreeGrafter"/>
</dbReference>